<gene>
    <name evidence="2" type="ORF">RRG08_030713</name>
</gene>
<protein>
    <submittedName>
        <fullName evidence="2">Uncharacterized protein</fullName>
    </submittedName>
</protein>
<proteinExistence type="predicted"/>
<reference evidence="2" key="1">
    <citation type="journal article" date="2023" name="G3 (Bethesda)">
        <title>A reference genome for the long-term kleptoplast-retaining sea slug Elysia crispata morphotype clarki.</title>
        <authorList>
            <person name="Eastman K.E."/>
            <person name="Pendleton A.L."/>
            <person name="Shaikh M.A."/>
            <person name="Suttiyut T."/>
            <person name="Ogas R."/>
            <person name="Tomko P."/>
            <person name="Gavelis G."/>
            <person name="Widhalm J.R."/>
            <person name="Wisecaver J.H."/>
        </authorList>
    </citation>
    <scope>NUCLEOTIDE SEQUENCE</scope>
    <source>
        <strain evidence="2">ECLA1</strain>
    </source>
</reference>
<evidence type="ECO:0000313" key="3">
    <source>
        <dbReference type="Proteomes" id="UP001283361"/>
    </source>
</evidence>
<evidence type="ECO:0000256" key="1">
    <source>
        <dbReference type="SAM" id="MobiDB-lite"/>
    </source>
</evidence>
<accession>A0AAE0Y486</accession>
<evidence type="ECO:0000313" key="2">
    <source>
        <dbReference type="EMBL" id="KAK3732513.1"/>
    </source>
</evidence>
<feature type="region of interest" description="Disordered" evidence="1">
    <location>
        <begin position="72"/>
        <end position="99"/>
    </location>
</feature>
<sequence length="141" mass="16342">MRDKCFSIVITRNNTRTEYPLLHSTCQQHCSYCTLRFYISPSYPRVYEKQLNLDPIRKKVISGLRRFLLTRETTEGQDRSDKMRPHTHPTDSVKAEESPCLKVNSDPLELKQSGGKIRTEELATEIEALGSILRSRTKKNN</sequence>
<organism evidence="2 3">
    <name type="scientific">Elysia crispata</name>
    <name type="common">lettuce slug</name>
    <dbReference type="NCBI Taxonomy" id="231223"/>
    <lineage>
        <taxon>Eukaryota</taxon>
        <taxon>Metazoa</taxon>
        <taxon>Spiralia</taxon>
        <taxon>Lophotrochozoa</taxon>
        <taxon>Mollusca</taxon>
        <taxon>Gastropoda</taxon>
        <taxon>Heterobranchia</taxon>
        <taxon>Euthyneura</taxon>
        <taxon>Panpulmonata</taxon>
        <taxon>Sacoglossa</taxon>
        <taxon>Placobranchoidea</taxon>
        <taxon>Plakobranchidae</taxon>
        <taxon>Elysia</taxon>
    </lineage>
</organism>
<name>A0AAE0Y486_9GAST</name>
<dbReference type="Proteomes" id="UP001283361">
    <property type="component" value="Unassembled WGS sequence"/>
</dbReference>
<dbReference type="AlphaFoldDB" id="A0AAE0Y486"/>
<dbReference type="EMBL" id="JAWDGP010006957">
    <property type="protein sequence ID" value="KAK3732513.1"/>
    <property type="molecule type" value="Genomic_DNA"/>
</dbReference>
<keyword evidence="3" id="KW-1185">Reference proteome</keyword>
<comment type="caution">
    <text evidence="2">The sequence shown here is derived from an EMBL/GenBank/DDBJ whole genome shotgun (WGS) entry which is preliminary data.</text>
</comment>